<sequence length="70" mass="7877">MTGKRYKVNKEAMTLRENIGKLILYRPEDEKPYKIAICTGVHPKTNSLICLTPKGKQLKIPSHQAAEIIG</sequence>
<proteinExistence type="predicted"/>
<comment type="caution">
    <text evidence="1">The sequence shown here is derived from an EMBL/GenBank/DDBJ whole genome shotgun (WGS) entry which is preliminary data.</text>
</comment>
<dbReference type="RefSeq" id="WP_317124496.1">
    <property type="nucleotide sequence ID" value="NZ_JAWJBA010001025.1"/>
</dbReference>
<dbReference type="EMBL" id="JAWJBA010001025">
    <property type="protein sequence ID" value="MDV2687654.1"/>
    <property type="molecule type" value="Genomic_DNA"/>
</dbReference>
<feature type="non-terminal residue" evidence="1">
    <location>
        <position position="70"/>
    </location>
</feature>
<keyword evidence="2" id="KW-1185">Reference proteome</keyword>
<evidence type="ECO:0000313" key="2">
    <source>
        <dbReference type="Proteomes" id="UP001287282"/>
    </source>
</evidence>
<evidence type="ECO:0000313" key="1">
    <source>
        <dbReference type="EMBL" id="MDV2687654.1"/>
    </source>
</evidence>
<gene>
    <name evidence="1" type="ORF">RYX56_25225</name>
</gene>
<reference evidence="1 2" key="1">
    <citation type="submission" date="2023-10" db="EMBL/GenBank/DDBJ databases">
        <title>Screening of Alkalihalobacillus lindianensis BZ-TG-R113 and Its Alleviation of Salt Stress on Rapeseed Growth.</title>
        <authorList>
            <person name="Zhao B."/>
            <person name="Guo T."/>
        </authorList>
    </citation>
    <scope>NUCLEOTIDE SEQUENCE [LARGE SCALE GENOMIC DNA]</scope>
    <source>
        <strain evidence="1 2">BZ-TG-R113</strain>
    </source>
</reference>
<name>A0ABU3XIG0_9BACI</name>
<organism evidence="1 2">
    <name type="scientific">Alkalihalophilus lindianensis</name>
    <dbReference type="NCBI Taxonomy" id="1630542"/>
    <lineage>
        <taxon>Bacteria</taxon>
        <taxon>Bacillati</taxon>
        <taxon>Bacillota</taxon>
        <taxon>Bacilli</taxon>
        <taxon>Bacillales</taxon>
        <taxon>Bacillaceae</taxon>
        <taxon>Alkalihalophilus</taxon>
    </lineage>
</organism>
<dbReference type="Proteomes" id="UP001287282">
    <property type="component" value="Unassembled WGS sequence"/>
</dbReference>
<accession>A0ABU3XIG0</accession>
<protein>
    <submittedName>
        <fullName evidence="1">Uncharacterized protein</fullName>
    </submittedName>
</protein>